<dbReference type="AlphaFoldDB" id="Q3KTD4"/>
<reference evidence="1" key="2">
    <citation type="journal article" date="2006" name="PLoS Pathog.">
        <title>New perspectives on host-parasite interplay by comparative transcriptomic and proteomic analyses of Schistosoma japonicum.</title>
        <authorList>
            <person name="Liu F."/>
            <person name="Lu J."/>
            <person name="Hu W."/>
            <person name="Wang S.Y."/>
            <person name="Cui S.J."/>
            <person name="Chi M."/>
            <person name="Yan Q."/>
            <person name="Wang X.R."/>
            <person name="Song H.D."/>
            <person name="Xu X.N."/>
            <person name="Wang J.J."/>
            <person name="Zhang X.L."/>
            <person name="Zhang X."/>
            <person name="Wang Z.Q."/>
            <person name="Xue C.L."/>
            <person name="Brindley P.J."/>
            <person name="McManus D.P."/>
            <person name="Yang P.Y."/>
            <person name="Feng Z."/>
            <person name="Chen Z."/>
            <person name="Han Z.G."/>
        </authorList>
    </citation>
    <scope>NUCLEOTIDE SEQUENCE</scope>
</reference>
<name>Q3KTD4_SCHJA</name>
<feature type="non-terminal residue" evidence="1">
    <location>
        <position position="70"/>
    </location>
</feature>
<dbReference type="EMBL" id="AY915908">
    <property type="protein sequence ID" value="ABA40920.1"/>
    <property type="molecule type" value="mRNA"/>
</dbReference>
<proteinExistence type="evidence at transcript level"/>
<protein>
    <submittedName>
        <fullName evidence="1">SJCHGC09845 protein</fullName>
    </submittedName>
</protein>
<organism evidence="1">
    <name type="scientific">Schistosoma japonicum</name>
    <name type="common">Blood fluke</name>
    <dbReference type="NCBI Taxonomy" id="6182"/>
    <lineage>
        <taxon>Eukaryota</taxon>
        <taxon>Metazoa</taxon>
        <taxon>Spiralia</taxon>
        <taxon>Lophotrochozoa</taxon>
        <taxon>Platyhelminthes</taxon>
        <taxon>Trematoda</taxon>
        <taxon>Digenea</taxon>
        <taxon>Strigeidida</taxon>
        <taxon>Schistosomatoidea</taxon>
        <taxon>Schistosomatidae</taxon>
        <taxon>Schistosoma</taxon>
    </lineage>
</organism>
<reference evidence="1" key="1">
    <citation type="submission" date="2005-01" db="EMBL/GenBank/DDBJ databases">
        <authorList>
            <person name="Han Z."/>
        </authorList>
    </citation>
    <scope>NUCLEOTIDE SEQUENCE</scope>
</reference>
<sequence length="70" mass="8729">MYTRYVRMNSLKNRLPRTLYLNTNFNRICIVCLQKGKKENKQLICPYGKRKKKYAKQKKLYDYNNMIYYY</sequence>
<evidence type="ECO:0000313" key="1">
    <source>
        <dbReference type="EMBL" id="ABA40920.1"/>
    </source>
</evidence>
<accession>Q3KTD4</accession>